<evidence type="ECO:0000256" key="1">
    <source>
        <dbReference type="ARBA" id="ARBA00022679"/>
    </source>
</evidence>
<dbReference type="InterPro" id="IPR000182">
    <property type="entry name" value="GNAT_dom"/>
</dbReference>
<gene>
    <name evidence="4" type="ORF">OS493_018586</name>
</gene>
<evidence type="ECO:0000313" key="5">
    <source>
        <dbReference type="Proteomes" id="UP001163046"/>
    </source>
</evidence>
<keyword evidence="5" id="KW-1185">Reference proteome</keyword>
<dbReference type="InterPro" id="IPR016181">
    <property type="entry name" value="Acyl_CoA_acyltransferase"/>
</dbReference>
<sequence>MVDDLTIRIATEIDVENIYKIHTEAIRKKCSTHYGTEDVNVWVARQNQAKYLPFIAANEIIVAEKDGLGKVVGFGHLTLEDSQESDGKSMQIRGLFVDPDCGVKGVGSALVKELERRARECNADCVIVQSSLNAVEFYRKCGFIAQEITTHQMSEQSCLQCQKMIKKL</sequence>
<protein>
    <recommendedName>
        <fullName evidence="3">N-acetyltransferase domain-containing protein</fullName>
    </recommendedName>
</protein>
<feature type="domain" description="N-acetyltransferase" evidence="3">
    <location>
        <begin position="5"/>
        <end position="168"/>
    </location>
</feature>
<evidence type="ECO:0000313" key="4">
    <source>
        <dbReference type="EMBL" id="KAJ7384899.1"/>
    </source>
</evidence>
<dbReference type="GO" id="GO:0016747">
    <property type="term" value="F:acyltransferase activity, transferring groups other than amino-acyl groups"/>
    <property type="evidence" value="ECO:0007669"/>
    <property type="project" value="InterPro"/>
</dbReference>
<comment type="caution">
    <text evidence="4">The sequence shown here is derived from an EMBL/GenBank/DDBJ whole genome shotgun (WGS) entry which is preliminary data.</text>
</comment>
<dbReference type="PANTHER" id="PTHR43877:SF2">
    <property type="entry name" value="AMINOALKYLPHOSPHONATE N-ACETYLTRANSFERASE-RELATED"/>
    <property type="match status" value="1"/>
</dbReference>
<dbReference type="Proteomes" id="UP001163046">
    <property type="component" value="Unassembled WGS sequence"/>
</dbReference>
<dbReference type="PANTHER" id="PTHR43877">
    <property type="entry name" value="AMINOALKYLPHOSPHONATE N-ACETYLTRANSFERASE-RELATED-RELATED"/>
    <property type="match status" value="1"/>
</dbReference>
<evidence type="ECO:0000256" key="2">
    <source>
        <dbReference type="ARBA" id="ARBA00023315"/>
    </source>
</evidence>
<evidence type="ECO:0000259" key="3">
    <source>
        <dbReference type="PROSITE" id="PS51186"/>
    </source>
</evidence>
<dbReference type="SUPFAM" id="SSF55729">
    <property type="entry name" value="Acyl-CoA N-acyltransferases (Nat)"/>
    <property type="match status" value="1"/>
</dbReference>
<dbReference type="EMBL" id="MU825883">
    <property type="protein sequence ID" value="KAJ7384899.1"/>
    <property type="molecule type" value="Genomic_DNA"/>
</dbReference>
<dbReference type="Pfam" id="PF00583">
    <property type="entry name" value="Acetyltransf_1"/>
    <property type="match status" value="1"/>
</dbReference>
<dbReference type="AlphaFoldDB" id="A0A9X0D4U7"/>
<keyword evidence="1" id="KW-0808">Transferase</keyword>
<dbReference type="CDD" id="cd04301">
    <property type="entry name" value="NAT_SF"/>
    <property type="match status" value="1"/>
</dbReference>
<accession>A0A9X0D4U7</accession>
<reference evidence="4" key="1">
    <citation type="submission" date="2023-01" db="EMBL/GenBank/DDBJ databases">
        <title>Genome assembly of the deep-sea coral Lophelia pertusa.</title>
        <authorList>
            <person name="Herrera S."/>
            <person name="Cordes E."/>
        </authorList>
    </citation>
    <scope>NUCLEOTIDE SEQUENCE</scope>
    <source>
        <strain evidence="4">USNM1676648</strain>
        <tissue evidence="4">Polyp</tissue>
    </source>
</reference>
<keyword evidence="2" id="KW-0012">Acyltransferase</keyword>
<dbReference type="InterPro" id="IPR050832">
    <property type="entry name" value="Bact_Acetyltransf"/>
</dbReference>
<dbReference type="PROSITE" id="PS51186">
    <property type="entry name" value="GNAT"/>
    <property type="match status" value="1"/>
</dbReference>
<organism evidence="4 5">
    <name type="scientific">Desmophyllum pertusum</name>
    <dbReference type="NCBI Taxonomy" id="174260"/>
    <lineage>
        <taxon>Eukaryota</taxon>
        <taxon>Metazoa</taxon>
        <taxon>Cnidaria</taxon>
        <taxon>Anthozoa</taxon>
        <taxon>Hexacorallia</taxon>
        <taxon>Scleractinia</taxon>
        <taxon>Caryophylliina</taxon>
        <taxon>Caryophylliidae</taxon>
        <taxon>Desmophyllum</taxon>
    </lineage>
</organism>
<proteinExistence type="predicted"/>
<dbReference type="OrthoDB" id="7305308at2759"/>
<dbReference type="Gene3D" id="3.40.630.30">
    <property type="match status" value="1"/>
</dbReference>
<name>A0A9X0D4U7_9CNID</name>